<dbReference type="EMBL" id="LZSF01000009">
    <property type="protein sequence ID" value="OBA92580.1"/>
    <property type="molecule type" value="Genomic_DNA"/>
</dbReference>
<organism evidence="1 2">
    <name type="scientific">Mycolicibacterium mucogenicum</name>
    <name type="common">Mycobacterium mucogenicum</name>
    <dbReference type="NCBI Taxonomy" id="56689"/>
    <lineage>
        <taxon>Bacteria</taxon>
        <taxon>Bacillati</taxon>
        <taxon>Actinomycetota</taxon>
        <taxon>Actinomycetes</taxon>
        <taxon>Mycobacteriales</taxon>
        <taxon>Mycobacteriaceae</taxon>
        <taxon>Mycolicibacterium</taxon>
    </lineage>
</organism>
<accession>A0A1A0N4G5</accession>
<name>A0A1A0N4G5_MYCMU</name>
<dbReference type="Proteomes" id="UP000093962">
    <property type="component" value="Unassembled WGS sequence"/>
</dbReference>
<sequence length="90" mass="10370">MSSADDAIRELQNYVDEHPTANKTNIINGVRDVFDGFSRDQWRDLWDKAIRDENIIGTTVEVEKRYGKSKRLHSMTTFKRGAEVGKVGQR</sequence>
<evidence type="ECO:0000313" key="1">
    <source>
        <dbReference type="EMBL" id="OBA92580.1"/>
    </source>
</evidence>
<comment type="caution">
    <text evidence="1">The sequence shown here is derived from an EMBL/GenBank/DDBJ whole genome shotgun (WGS) entry which is preliminary data.</text>
</comment>
<dbReference type="AlphaFoldDB" id="A0A1A0N4G5"/>
<proteinExistence type="predicted"/>
<gene>
    <name evidence="1" type="ORF">A5642_09090</name>
</gene>
<reference evidence="1 2" key="1">
    <citation type="submission" date="2016-06" db="EMBL/GenBank/DDBJ databases">
        <authorList>
            <person name="Kjaerup R.B."/>
            <person name="Dalgaard T.S."/>
            <person name="Juul-Madsen H.R."/>
        </authorList>
    </citation>
    <scope>NUCLEOTIDE SEQUENCE [LARGE SCALE GENOMIC DNA]</scope>
    <source>
        <strain evidence="1 2">1199456.5</strain>
    </source>
</reference>
<evidence type="ECO:0000313" key="2">
    <source>
        <dbReference type="Proteomes" id="UP000093962"/>
    </source>
</evidence>
<protein>
    <submittedName>
        <fullName evidence="1">Uncharacterized protein</fullName>
    </submittedName>
</protein>